<protein>
    <submittedName>
        <fullName evidence="1">Uncharacterized protein</fullName>
    </submittedName>
</protein>
<dbReference type="EMBL" id="JAERWL010000007">
    <property type="protein sequence ID" value="MBM9476435.1"/>
    <property type="molecule type" value="Genomic_DNA"/>
</dbReference>
<sequence>MTTEIDGSYTARVERTSFGDIAVHLPGQDLTIVLDAADAARISRDILDALGRRDDAAA</sequence>
<name>A0A938YEY5_9ACTN</name>
<keyword evidence="2" id="KW-1185">Reference proteome</keyword>
<organism evidence="1 2">
    <name type="scientific">Nakamurella flavida</name>
    <dbReference type="NCBI Taxonomy" id="363630"/>
    <lineage>
        <taxon>Bacteria</taxon>
        <taxon>Bacillati</taxon>
        <taxon>Actinomycetota</taxon>
        <taxon>Actinomycetes</taxon>
        <taxon>Nakamurellales</taxon>
        <taxon>Nakamurellaceae</taxon>
        <taxon>Nakamurella</taxon>
    </lineage>
</organism>
<dbReference type="RefSeq" id="WP_205256546.1">
    <property type="nucleotide sequence ID" value="NZ_BAAAPV010000001.1"/>
</dbReference>
<accession>A0A938YEY5</accession>
<evidence type="ECO:0000313" key="2">
    <source>
        <dbReference type="Proteomes" id="UP000663801"/>
    </source>
</evidence>
<reference evidence="1" key="1">
    <citation type="submission" date="2021-01" db="EMBL/GenBank/DDBJ databases">
        <title>KCTC 19127 draft genome.</title>
        <authorList>
            <person name="An D."/>
        </authorList>
    </citation>
    <scope>NUCLEOTIDE SEQUENCE</scope>
    <source>
        <strain evidence="1">KCTC 19127</strain>
    </source>
</reference>
<dbReference type="Proteomes" id="UP000663801">
    <property type="component" value="Unassembled WGS sequence"/>
</dbReference>
<dbReference type="AlphaFoldDB" id="A0A938YEY5"/>
<comment type="caution">
    <text evidence="1">The sequence shown here is derived from an EMBL/GenBank/DDBJ whole genome shotgun (WGS) entry which is preliminary data.</text>
</comment>
<evidence type="ECO:0000313" key="1">
    <source>
        <dbReference type="EMBL" id="MBM9476435.1"/>
    </source>
</evidence>
<proteinExistence type="predicted"/>
<gene>
    <name evidence="1" type="ORF">JL107_08285</name>
</gene>